<feature type="domain" description="N-end aminoacyl transferase N-terminal" evidence="7">
    <location>
        <begin position="20"/>
        <end position="90"/>
    </location>
</feature>
<dbReference type="InterPro" id="IPR017137">
    <property type="entry name" value="Arg-tRNA-P_Trfase_1_euk"/>
</dbReference>
<feature type="domain" description="N-end rule aminoacyl transferase C-terminal" evidence="8">
    <location>
        <begin position="298"/>
        <end position="441"/>
    </location>
</feature>
<evidence type="ECO:0000259" key="8">
    <source>
        <dbReference type="Pfam" id="PF04377"/>
    </source>
</evidence>
<feature type="region of interest" description="Disordered" evidence="6">
    <location>
        <begin position="105"/>
        <end position="128"/>
    </location>
</feature>
<accession>A0A1B6J6J3</accession>
<proteinExistence type="inferred from homology"/>
<evidence type="ECO:0000259" key="7">
    <source>
        <dbReference type="Pfam" id="PF04376"/>
    </source>
</evidence>
<reference evidence="9" key="1">
    <citation type="submission" date="2015-11" db="EMBL/GenBank/DDBJ databases">
        <title>De novo transcriptome assembly of four potential Pierce s Disease insect vectors from Arizona vineyards.</title>
        <authorList>
            <person name="Tassone E.E."/>
        </authorList>
    </citation>
    <scope>NUCLEOTIDE SEQUENCE</scope>
</reference>
<evidence type="ECO:0000256" key="6">
    <source>
        <dbReference type="SAM" id="MobiDB-lite"/>
    </source>
</evidence>
<dbReference type="EMBL" id="GECU01012925">
    <property type="protein sequence ID" value="JAS94781.1"/>
    <property type="molecule type" value="Transcribed_RNA"/>
</dbReference>
<keyword evidence="2 5" id="KW-0808">Transferase</keyword>
<name>A0A1B6J6J3_9HEMI</name>
<dbReference type="InterPro" id="IPR007471">
    <property type="entry name" value="N-end_Aminoacyl_Trfase_N"/>
</dbReference>
<evidence type="ECO:0000256" key="1">
    <source>
        <dbReference type="ARBA" id="ARBA00009991"/>
    </source>
</evidence>
<sequence>MPLTNDVSILEFYGENERYRCGYCKSSDTNYSDGMWAHGLTVQDYQDLIDRGWRRSGCYCYKPTMHLTCCPMYTIKCSALEFRLSKSQKKKLKRVHAFLAHGRKKSEMTDDGTNESVSDMESGDDAGPDCGLSDMPGLNEKAERAKLNLASTVINSVDDALKERLIAEEGVRRLPLDNTLPSNSENLILVNDKGKETQEPVKSSVKKLTRPGEGMDPNRPQCKKAKLLRQERKEKKLAQLGSSSLSVSEKTKSTPPAKTLEDFINEPLPESPAHRLEIRLVRSSPESKEFKSTFNAALEVYQRYQTTIHNDPLEKVSERQFRRFLVNSPLKFVDMLQPWKPSDGPSQGYGSFHQQYWLDGRLLAVGVIDILPRCISSVYFFYDPEFHFLTLGTYGSLREIAFCRTLHHSAPSLQYYYMGFYIHSCPKMRYKGAFSPSFLLCPEVYSWHPLESCLPLLERTKYCRFNPDPKVHDPDQLVGIGDVSVLFLNKAMAYSTFSTLNPANQHQEEVTKYASLVGNKLSRRMLLILMF</sequence>
<evidence type="ECO:0000256" key="4">
    <source>
        <dbReference type="ARBA" id="ARBA00023315"/>
    </source>
</evidence>
<dbReference type="GO" id="GO:0004057">
    <property type="term" value="F:arginyl-tRNA--protein transferase activity"/>
    <property type="evidence" value="ECO:0007669"/>
    <property type="project" value="UniProtKB-EC"/>
</dbReference>
<keyword evidence="4 5" id="KW-0012">Acyltransferase</keyword>
<dbReference type="InterPro" id="IPR016181">
    <property type="entry name" value="Acyl_CoA_acyltransferase"/>
</dbReference>
<keyword evidence="3 5" id="KW-0833">Ubl conjugation pathway</keyword>
<dbReference type="AlphaFoldDB" id="A0A1B6J6J3"/>
<dbReference type="PIRSF" id="PIRSF037207">
    <property type="entry name" value="ATE1_euk"/>
    <property type="match status" value="1"/>
</dbReference>
<dbReference type="SUPFAM" id="SSF55729">
    <property type="entry name" value="Acyl-CoA N-acyltransferases (Nat)"/>
    <property type="match status" value="1"/>
</dbReference>
<comment type="catalytic activity">
    <reaction evidence="5">
        <text>an N-terminal L-alpha-aminoacyl-[protein] + L-arginyl-tRNA(Arg) = an N-terminal L-arginyl-L-aminoacyl-[protein] + tRNA(Arg) + H(+)</text>
        <dbReference type="Rhea" id="RHEA:10208"/>
        <dbReference type="Rhea" id="RHEA-COMP:9658"/>
        <dbReference type="Rhea" id="RHEA-COMP:9673"/>
        <dbReference type="Rhea" id="RHEA-COMP:10636"/>
        <dbReference type="Rhea" id="RHEA-COMP:10638"/>
        <dbReference type="ChEBI" id="CHEBI:15378"/>
        <dbReference type="ChEBI" id="CHEBI:78442"/>
        <dbReference type="ChEBI" id="CHEBI:78513"/>
        <dbReference type="ChEBI" id="CHEBI:78597"/>
        <dbReference type="ChEBI" id="CHEBI:83562"/>
        <dbReference type="EC" id="2.3.2.8"/>
    </reaction>
</comment>
<evidence type="ECO:0000256" key="5">
    <source>
        <dbReference type="PIRNR" id="PIRNR037207"/>
    </source>
</evidence>
<dbReference type="PANTHER" id="PTHR21367">
    <property type="entry name" value="ARGININE-TRNA-PROTEIN TRANSFERASE 1"/>
    <property type="match status" value="1"/>
</dbReference>
<gene>
    <name evidence="9" type="ORF">g.16484</name>
</gene>
<evidence type="ECO:0000256" key="2">
    <source>
        <dbReference type="ARBA" id="ARBA00022679"/>
    </source>
</evidence>
<dbReference type="InterPro" id="IPR007472">
    <property type="entry name" value="N-end_Aminoacyl_Trfase_C"/>
</dbReference>
<dbReference type="GO" id="GO:0005737">
    <property type="term" value="C:cytoplasm"/>
    <property type="evidence" value="ECO:0007669"/>
    <property type="project" value="TreeGrafter"/>
</dbReference>
<feature type="region of interest" description="Disordered" evidence="6">
    <location>
        <begin position="194"/>
        <end position="220"/>
    </location>
</feature>
<evidence type="ECO:0000313" key="9">
    <source>
        <dbReference type="EMBL" id="JAS94781.1"/>
    </source>
</evidence>
<protein>
    <recommendedName>
        <fullName evidence="5">Arginyl-tRNA--protein transferase 1</fullName>
        <shortName evidence="5">Arginyltransferase 1</shortName>
        <shortName evidence="5">R-transferase 1</shortName>
        <ecNumber evidence="5">2.3.2.8</ecNumber>
    </recommendedName>
    <alternativeName>
        <fullName evidence="5">Arginine-tRNA--protein transferase 1</fullName>
    </alternativeName>
</protein>
<feature type="region of interest" description="Disordered" evidence="6">
    <location>
        <begin position="233"/>
        <end position="264"/>
    </location>
</feature>
<comment type="function">
    <text evidence="5">Involved in the post-translational conjugation of arginine to the N-terminal aspartate or glutamate of a protein. This arginylation is required for degradation of the protein via the ubiquitin pathway.</text>
</comment>
<dbReference type="InterPro" id="IPR030700">
    <property type="entry name" value="N-end_Aminoacyl_Trfase"/>
</dbReference>
<dbReference type="PANTHER" id="PTHR21367:SF1">
    <property type="entry name" value="ARGINYL-TRNA--PROTEIN TRANSFERASE 1"/>
    <property type="match status" value="1"/>
</dbReference>
<organism evidence="9">
    <name type="scientific">Homalodisca liturata</name>
    <dbReference type="NCBI Taxonomy" id="320908"/>
    <lineage>
        <taxon>Eukaryota</taxon>
        <taxon>Metazoa</taxon>
        <taxon>Ecdysozoa</taxon>
        <taxon>Arthropoda</taxon>
        <taxon>Hexapoda</taxon>
        <taxon>Insecta</taxon>
        <taxon>Pterygota</taxon>
        <taxon>Neoptera</taxon>
        <taxon>Paraneoptera</taxon>
        <taxon>Hemiptera</taxon>
        <taxon>Auchenorrhyncha</taxon>
        <taxon>Membracoidea</taxon>
        <taxon>Cicadellidae</taxon>
        <taxon>Cicadellinae</taxon>
        <taxon>Proconiini</taxon>
        <taxon>Homalodisca</taxon>
    </lineage>
</organism>
<comment type="similarity">
    <text evidence="1 5">Belongs to the R-transferase family.</text>
</comment>
<evidence type="ECO:0000256" key="3">
    <source>
        <dbReference type="ARBA" id="ARBA00022786"/>
    </source>
</evidence>
<dbReference type="EC" id="2.3.2.8" evidence="5"/>
<dbReference type="Pfam" id="PF04377">
    <property type="entry name" value="ATE_C"/>
    <property type="match status" value="1"/>
</dbReference>
<dbReference type="Pfam" id="PF04376">
    <property type="entry name" value="ATE_N"/>
    <property type="match status" value="1"/>
</dbReference>